<dbReference type="AlphaFoldDB" id="A0A804LAS3"/>
<dbReference type="EMBL" id="HG996475">
    <property type="protein sequence ID" value="CAG1865360.1"/>
    <property type="molecule type" value="Genomic_DNA"/>
</dbReference>
<dbReference type="InterPro" id="IPR018108">
    <property type="entry name" value="MCP_transmembrane"/>
</dbReference>
<accession>A0A804LAS3</accession>
<evidence type="ECO:0000256" key="4">
    <source>
        <dbReference type="ARBA" id="ARBA00023136"/>
    </source>
</evidence>
<dbReference type="PANTHER" id="PTHR24089">
    <property type="entry name" value="SOLUTE CARRIER FAMILY 25"/>
    <property type="match status" value="1"/>
</dbReference>
<name>A0A804LAS3_MUSAM</name>
<dbReference type="SUPFAM" id="SSF103506">
    <property type="entry name" value="Mitochondrial carrier"/>
    <property type="match status" value="1"/>
</dbReference>
<dbReference type="InParanoid" id="A0A804LAS3"/>
<dbReference type="InterPro" id="IPR023395">
    <property type="entry name" value="MCP_dom_sf"/>
</dbReference>
<keyword evidence="4 5" id="KW-0472">Membrane</keyword>
<gene>
    <name evidence="7" type="ORF">GSMUA_02680.1</name>
</gene>
<dbReference type="Gramene" id="Ma11_t22460.1">
    <property type="protein sequence ID" value="Ma11_p22460.1"/>
    <property type="gene ID" value="Ma11_g22460"/>
</dbReference>
<comment type="subcellular location">
    <subcellularLocation>
        <location evidence="1">Membrane</location>
        <topology evidence="1">Multi-pass membrane protein</topology>
    </subcellularLocation>
</comment>
<dbReference type="Pfam" id="PF00153">
    <property type="entry name" value="Mito_carr"/>
    <property type="match status" value="1"/>
</dbReference>
<dbReference type="EnsemblPlants" id="Ma11_t22460.1">
    <property type="protein sequence ID" value="Ma11_p22460.1"/>
    <property type="gene ID" value="Ma11_g22460"/>
</dbReference>
<evidence type="ECO:0000313" key="8">
    <source>
        <dbReference type="EnsemblPlants" id="Ma11_p22460.1"/>
    </source>
</evidence>
<evidence type="ECO:0000256" key="1">
    <source>
        <dbReference type="ARBA" id="ARBA00004141"/>
    </source>
</evidence>
<reference evidence="7" key="1">
    <citation type="submission" date="2021-03" db="EMBL/GenBank/DDBJ databases">
        <authorList>
            <consortium name="Genoscope - CEA"/>
            <person name="William W."/>
        </authorList>
    </citation>
    <scope>NUCLEOTIDE SEQUENCE</scope>
    <source>
        <strain evidence="7">Doubled-haploid Pahang</strain>
    </source>
</reference>
<dbReference type="Proteomes" id="UP000012960">
    <property type="component" value="Unplaced"/>
</dbReference>
<evidence type="ECO:0000256" key="6">
    <source>
        <dbReference type="RuleBase" id="RU000488"/>
    </source>
</evidence>
<evidence type="ECO:0000313" key="9">
    <source>
        <dbReference type="Proteomes" id="UP000012960"/>
    </source>
</evidence>
<comment type="similarity">
    <text evidence="6">Belongs to the mitochondrial carrier (TC 2.A.29) family.</text>
</comment>
<dbReference type="Gene3D" id="1.50.40.10">
    <property type="entry name" value="Mitochondrial carrier domain"/>
    <property type="match status" value="1"/>
</dbReference>
<keyword evidence="2 5" id="KW-0812">Transmembrane</keyword>
<sequence length="126" mass="13997">MPDVPQFLQTHGLRVVEVTGKKAIGFVDAITLIGKEDGIKGYWKRNLPQVIRIIPYSAVQLFSYEVCKKLLRRNDGELSVVGRLVAGVCAGMTSTLVSFYKQSIHVLVCLYVSFLVAVCDQVPRLI</sequence>
<proteinExistence type="inferred from homology"/>
<dbReference type="PROSITE" id="PS50920">
    <property type="entry name" value="SOLCAR"/>
    <property type="match status" value="1"/>
</dbReference>
<dbReference type="GO" id="GO:0015748">
    <property type="term" value="P:organophosphate ester transport"/>
    <property type="evidence" value="ECO:0007669"/>
    <property type="project" value="UniProtKB-ARBA"/>
</dbReference>
<keyword evidence="6" id="KW-0813">Transport</keyword>
<feature type="repeat" description="Solcar" evidence="5">
    <location>
        <begin position="1"/>
        <end position="70"/>
    </location>
</feature>
<evidence type="ECO:0000256" key="5">
    <source>
        <dbReference type="PROSITE-ProRule" id="PRU00282"/>
    </source>
</evidence>
<evidence type="ECO:0000256" key="3">
    <source>
        <dbReference type="ARBA" id="ARBA00022737"/>
    </source>
</evidence>
<dbReference type="GO" id="GO:0016020">
    <property type="term" value="C:membrane"/>
    <property type="evidence" value="ECO:0007669"/>
    <property type="project" value="UniProtKB-SubCell"/>
</dbReference>
<evidence type="ECO:0000313" key="7">
    <source>
        <dbReference type="EMBL" id="CAG1865360.1"/>
    </source>
</evidence>
<keyword evidence="9" id="KW-1185">Reference proteome</keyword>
<organism evidence="8 9">
    <name type="scientific">Musa acuminata subsp. malaccensis</name>
    <name type="common">Wild banana</name>
    <name type="synonym">Musa malaccensis</name>
    <dbReference type="NCBI Taxonomy" id="214687"/>
    <lineage>
        <taxon>Eukaryota</taxon>
        <taxon>Viridiplantae</taxon>
        <taxon>Streptophyta</taxon>
        <taxon>Embryophyta</taxon>
        <taxon>Tracheophyta</taxon>
        <taxon>Spermatophyta</taxon>
        <taxon>Magnoliopsida</taxon>
        <taxon>Liliopsida</taxon>
        <taxon>Zingiberales</taxon>
        <taxon>Musaceae</taxon>
        <taxon>Musa</taxon>
    </lineage>
</organism>
<reference evidence="8" key="2">
    <citation type="submission" date="2021-05" db="UniProtKB">
        <authorList>
            <consortium name="EnsemblPlants"/>
        </authorList>
    </citation>
    <scope>IDENTIFICATION</scope>
    <source>
        <strain evidence="8">subsp. malaccensis</strain>
    </source>
</reference>
<protein>
    <submittedName>
        <fullName evidence="7">(wild Malaysian banana) hypothetical protein</fullName>
    </submittedName>
</protein>
<dbReference type="GO" id="GO:0015711">
    <property type="term" value="P:organic anion transport"/>
    <property type="evidence" value="ECO:0007669"/>
    <property type="project" value="UniProtKB-ARBA"/>
</dbReference>
<keyword evidence="3" id="KW-0677">Repeat</keyword>
<evidence type="ECO:0000256" key="2">
    <source>
        <dbReference type="ARBA" id="ARBA00022692"/>
    </source>
</evidence>